<evidence type="ECO:0000313" key="2">
    <source>
        <dbReference type="Proteomes" id="UP001165279"/>
    </source>
</evidence>
<dbReference type="Proteomes" id="UP001165279">
    <property type="component" value="Unassembled WGS sequence"/>
</dbReference>
<dbReference type="RefSeq" id="WP_238906368.1">
    <property type="nucleotide sequence ID" value="NZ_JAKOEM010000036.1"/>
</dbReference>
<accession>A0ABS9P2M0</accession>
<dbReference type="EMBL" id="JAKOEM010000036">
    <property type="protein sequence ID" value="MCG6560730.1"/>
    <property type="molecule type" value="Genomic_DNA"/>
</dbReference>
<protein>
    <recommendedName>
        <fullName evidence="3">Anti-bacteriophage protein A/HamA C-terminal domain-containing protein</fullName>
    </recommendedName>
</protein>
<evidence type="ECO:0000313" key="1">
    <source>
        <dbReference type="EMBL" id="MCG6560730.1"/>
    </source>
</evidence>
<evidence type="ECO:0008006" key="3">
    <source>
        <dbReference type="Google" id="ProtNLM"/>
    </source>
</evidence>
<proteinExistence type="predicted"/>
<keyword evidence="2" id="KW-1185">Reference proteome</keyword>
<reference evidence="1" key="1">
    <citation type="submission" date="2022-02" db="EMBL/GenBank/DDBJ databases">
        <title>The genome sequence of Ruegeria sp. 1NDH52C.</title>
        <authorList>
            <person name="Du J."/>
        </authorList>
    </citation>
    <scope>NUCLEOTIDE SEQUENCE</scope>
    <source>
        <strain evidence="1">1NDH52C</strain>
    </source>
</reference>
<sequence>MEIDEVGLSGPLVCEACPIDGDCIGERWTTANDAELAALVAIVAMGQASQAAHILEELVSPVPAFSMQTLRQEAKIKLTVEEPASKPRKGYPQWQRDGFVFEVISWIAAKTKHGEGALLKDPHVSATSQGLDGLMLQLNADKDEVTSTTVFEDKCTDDPRSTFLDKVIPAFKDRHANIRSAEIINAAATLLRTAGLKHSNAARLSAAVTDIAKRKYRAAFSLPLSFDTLEERQKLFADYDRIEHIASEQRIGASFITSDEMRKWIAGLADKAVQYLDSLEDGECTNV</sequence>
<organism evidence="1 2">
    <name type="scientific">Ruegeria alba</name>
    <dbReference type="NCBI Taxonomy" id="2916756"/>
    <lineage>
        <taxon>Bacteria</taxon>
        <taxon>Pseudomonadati</taxon>
        <taxon>Pseudomonadota</taxon>
        <taxon>Alphaproteobacteria</taxon>
        <taxon>Rhodobacterales</taxon>
        <taxon>Roseobacteraceae</taxon>
        <taxon>Ruegeria</taxon>
    </lineage>
</organism>
<comment type="caution">
    <text evidence="1">The sequence shown here is derived from an EMBL/GenBank/DDBJ whole genome shotgun (WGS) entry which is preliminary data.</text>
</comment>
<name>A0ABS9P2M0_9RHOB</name>
<gene>
    <name evidence="1" type="ORF">MB818_21205</name>
</gene>